<dbReference type="OMA" id="HAESPHF"/>
<dbReference type="AlphaFoldDB" id="F6W8D0"/>
<dbReference type="InterPro" id="IPR000648">
    <property type="entry name" value="Oxysterol-bd"/>
</dbReference>
<dbReference type="GO" id="GO:0006869">
    <property type="term" value="P:lipid transport"/>
    <property type="evidence" value="ECO:0007669"/>
    <property type="project" value="UniProtKB-KW"/>
</dbReference>
<feature type="domain" description="PH" evidence="8">
    <location>
        <begin position="227"/>
        <end position="327"/>
    </location>
</feature>
<dbReference type="PROSITE" id="PS50297">
    <property type="entry name" value="ANK_REP_REGION"/>
    <property type="match status" value="3"/>
</dbReference>
<keyword evidence="2 6" id="KW-0445">Lipid transport</keyword>
<dbReference type="GO" id="GO:0097038">
    <property type="term" value="C:perinuclear endoplasmic reticulum"/>
    <property type="evidence" value="ECO:0000318"/>
    <property type="project" value="GO_Central"/>
</dbReference>
<evidence type="ECO:0000256" key="5">
    <source>
        <dbReference type="RuleBase" id="RU003844"/>
    </source>
</evidence>
<dbReference type="EMBL" id="EAAA01002543">
    <property type="status" value="NOT_ANNOTATED_CDS"/>
    <property type="molecule type" value="Genomic_DNA"/>
</dbReference>
<dbReference type="FunCoup" id="F6W8D0">
    <property type="interactions" value="1"/>
</dbReference>
<reference evidence="9" key="3">
    <citation type="submission" date="2025-08" db="UniProtKB">
        <authorList>
            <consortium name="Ensembl"/>
        </authorList>
    </citation>
    <scope>IDENTIFICATION</scope>
</reference>
<organism evidence="9 10">
    <name type="scientific">Ciona intestinalis</name>
    <name type="common">Transparent sea squirt</name>
    <name type="synonym">Ascidia intestinalis</name>
    <dbReference type="NCBI Taxonomy" id="7719"/>
    <lineage>
        <taxon>Eukaryota</taxon>
        <taxon>Metazoa</taxon>
        <taxon>Chordata</taxon>
        <taxon>Tunicata</taxon>
        <taxon>Ascidiacea</taxon>
        <taxon>Phlebobranchia</taxon>
        <taxon>Cionidae</taxon>
        <taxon>Ciona</taxon>
    </lineage>
</organism>
<feature type="repeat" description="ANK" evidence="4">
    <location>
        <begin position="43"/>
        <end position="75"/>
    </location>
</feature>
<dbReference type="PROSITE" id="PS01013">
    <property type="entry name" value="OSBP"/>
    <property type="match status" value="1"/>
</dbReference>
<dbReference type="HOGENOM" id="CLU_007105_5_1_1"/>
<dbReference type="SMART" id="SM00248">
    <property type="entry name" value="ANK"/>
    <property type="match status" value="3"/>
</dbReference>
<evidence type="ECO:0000313" key="9">
    <source>
        <dbReference type="Ensembl" id="ENSCINP00000007689.3"/>
    </source>
</evidence>
<dbReference type="Pfam" id="PF00023">
    <property type="entry name" value="Ank"/>
    <property type="match status" value="1"/>
</dbReference>
<dbReference type="InterPro" id="IPR011993">
    <property type="entry name" value="PH-like_dom_sf"/>
</dbReference>
<dbReference type="SUPFAM" id="SSF144000">
    <property type="entry name" value="Oxysterol-binding protein-like"/>
    <property type="match status" value="1"/>
</dbReference>
<keyword evidence="1 6" id="KW-0813">Transport</keyword>
<feature type="compositionally biased region" description="Basic and acidic residues" evidence="7">
    <location>
        <begin position="864"/>
        <end position="883"/>
    </location>
</feature>
<feature type="repeat" description="ANK" evidence="4">
    <location>
        <begin position="76"/>
        <end position="108"/>
    </location>
</feature>
<dbReference type="SMART" id="SM00233">
    <property type="entry name" value="PH"/>
    <property type="match status" value="1"/>
</dbReference>
<dbReference type="GO" id="GO:0005886">
    <property type="term" value="C:plasma membrane"/>
    <property type="evidence" value="ECO:0000318"/>
    <property type="project" value="GO_Central"/>
</dbReference>
<evidence type="ECO:0000256" key="7">
    <source>
        <dbReference type="SAM" id="MobiDB-lite"/>
    </source>
</evidence>
<keyword evidence="4" id="KW-0040">ANK repeat</keyword>
<feature type="repeat" description="ANK" evidence="4">
    <location>
        <begin position="165"/>
        <end position="197"/>
    </location>
</feature>
<feature type="compositionally biased region" description="Low complexity" evidence="7">
    <location>
        <begin position="517"/>
        <end position="528"/>
    </location>
</feature>
<feature type="compositionally biased region" description="Polar residues" evidence="7">
    <location>
        <begin position="812"/>
        <end position="822"/>
    </location>
</feature>
<dbReference type="EMBL" id="EAAA01002544">
    <property type="status" value="NOT_ANNOTATED_CDS"/>
    <property type="molecule type" value="Genomic_DNA"/>
</dbReference>
<dbReference type="FunFam" id="3.30.70.3490:FF:000015">
    <property type="entry name" value="Oxysterol-binding protein"/>
    <property type="match status" value="1"/>
</dbReference>
<name>F6W8D0_CIOIN</name>
<evidence type="ECO:0000256" key="1">
    <source>
        <dbReference type="ARBA" id="ARBA00022448"/>
    </source>
</evidence>
<reference evidence="9" key="4">
    <citation type="submission" date="2025-09" db="UniProtKB">
        <authorList>
            <consortium name="Ensembl"/>
        </authorList>
    </citation>
    <scope>IDENTIFICATION</scope>
</reference>
<evidence type="ECO:0000313" key="10">
    <source>
        <dbReference type="Proteomes" id="UP000008144"/>
    </source>
</evidence>
<dbReference type="PROSITE" id="PS50003">
    <property type="entry name" value="PH_DOMAIN"/>
    <property type="match status" value="1"/>
</dbReference>
<dbReference type="InterPro" id="IPR037239">
    <property type="entry name" value="OSBP_sf"/>
</dbReference>
<feature type="region of interest" description="Disordered" evidence="7">
    <location>
        <begin position="864"/>
        <end position="910"/>
    </location>
</feature>
<dbReference type="InterPro" id="IPR001849">
    <property type="entry name" value="PH_domain"/>
</dbReference>
<feature type="compositionally biased region" description="Basic and acidic residues" evidence="7">
    <location>
        <begin position="891"/>
        <end position="902"/>
    </location>
</feature>
<dbReference type="GeneTree" id="ENSGT00940000169835"/>
<dbReference type="InterPro" id="IPR002110">
    <property type="entry name" value="Ankyrin_rpt"/>
</dbReference>
<dbReference type="Pfam" id="PF12796">
    <property type="entry name" value="Ank_2"/>
    <property type="match status" value="1"/>
</dbReference>
<dbReference type="GO" id="GO:0005829">
    <property type="term" value="C:cytosol"/>
    <property type="evidence" value="ECO:0000318"/>
    <property type="project" value="GO_Central"/>
</dbReference>
<comment type="similarity">
    <text evidence="5">Belongs to the OSBP family.</text>
</comment>
<accession>F6W8D0</accession>
<keyword evidence="10" id="KW-1185">Reference proteome</keyword>
<evidence type="ECO:0000256" key="3">
    <source>
        <dbReference type="ARBA" id="ARBA00023121"/>
    </source>
</evidence>
<dbReference type="Ensembl" id="ENSCINT00000007689.3">
    <property type="protein sequence ID" value="ENSCINP00000007689.3"/>
    <property type="gene ID" value="ENSCING00000003725.3"/>
</dbReference>
<protein>
    <recommendedName>
        <fullName evidence="6">Oxysterol-binding protein</fullName>
    </recommendedName>
</protein>
<dbReference type="GO" id="GO:0015485">
    <property type="term" value="F:cholesterol binding"/>
    <property type="evidence" value="ECO:0000318"/>
    <property type="project" value="GO_Central"/>
</dbReference>
<evidence type="ECO:0000256" key="2">
    <source>
        <dbReference type="ARBA" id="ARBA00023055"/>
    </source>
</evidence>
<dbReference type="InterPro" id="IPR018494">
    <property type="entry name" value="Oxysterol-bd_CS"/>
</dbReference>
<dbReference type="PANTHER" id="PTHR10972">
    <property type="entry name" value="OXYSTEROL-BINDING PROTEIN-RELATED"/>
    <property type="match status" value="1"/>
</dbReference>
<dbReference type="Proteomes" id="UP000008144">
    <property type="component" value="Chromosome 7"/>
</dbReference>
<dbReference type="EMBL" id="EAAA01002545">
    <property type="status" value="NOT_ANNOTATED_CDS"/>
    <property type="molecule type" value="Genomic_DNA"/>
</dbReference>
<keyword evidence="3" id="KW-0446">Lipid-binding</keyword>
<dbReference type="Gene3D" id="1.25.40.20">
    <property type="entry name" value="Ankyrin repeat-containing domain"/>
    <property type="match status" value="2"/>
</dbReference>
<feature type="compositionally biased region" description="Polar residues" evidence="7">
    <location>
        <begin position="795"/>
        <end position="804"/>
    </location>
</feature>
<dbReference type="InParanoid" id="F6W8D0"/>
<evidence type="ECO:0000259" key="8">
    <source>
        <dbReference type="PROSITE" id="PS50003"/>
    </source>
</evidence>
<dbReference type="PANTHER" id="PTHR10972:SF209">
    <property type="entry name" value="OXYSTEROL-BINDING PROTEIN"/>
    <property type="match status" value="1"/>
</dbReference>
<proteinExistence type="inferred from homology"/>
<dbReference type="STRING" id="7719.ENSCINP00000007689"/>
<dbReference type="FunFam" id="2.40.160.120:FF:000005">
    <property type="entry name" value="Oxysterol-binding protein"/>
    <property type="match status" value="1"/>
</dbReference>
<dbReference type="Pfam" id="PF01237">
    <property type="entry name" value="Oxysterol_BP"/>
    <property type="match status" value="1"/>
</dbReference>
<dbReference type="InterPro" id="IPR036770">
    <property type="entry name" value="Ankyrin_rpt-contain_sf"/>
</dbReference>
<feature type="region of interest" description="Disordered" evidence="7">
    <location>
        <begin position="503"/>
        <end position="533"/>
    </location>
</feature>
<evidence type="ECO:0000256" key="6">
    <source>
        <dbReference type="RuleBase" id="RU003845"/>
    </source>
</evidence>
<dbReference type="SUPFAM" id="SSF48403">
    <property type="entry name" value="Ankyrin repeat"/>
    <property type="match status" value="1"/>
</dbReference>
<feature type="region of interest" description="Disordered" evidence="7">
    <location>
        <begin position="461"/>
        <end position="483"/>
    </location>
</feature>
<dbReference type="PROSITE" id="PS50088">
    <property type="entry name" value="ANK_REPEAT"/>
    <property type="match status" value="3"/>
</dbReference>
<reference evidence="10" key="1">
    <citation type="journal article" date="2002" name="Science">
        <title>The draft genome of Ciona intestinalis: insights into chordate and vertebrate origins.</title>
        <authorList>
            <person name="Dehal P."/>
            <person name="Satou Y."/>
            <person name="Campbell R.K."/>
            <person name="Chapman J."/>
            <person name="Degnan B."/>
            <person name="De Tomaso A."/>
            <person name="Davidson B."/>
            <person name="Di Gregorio A."/>
            <person name="Gelpke M."/>
            <person name="Goodstein D.M."/>
            <person name="Harafuji N."/>
            <person name="Hastings K.E."/>
            <person name="Ho I."/>
            <person name="Hotta K."/>
            <person name="Huang W."/>
            <person name="Kawashima T."/>
            <person name="Lemaire P."/>
            <person name="Martinez D."/>
            <person name="Meinertzhagen I.A."/>
            <person name="Necula S."/>
            <person name="Nonaka M."/>
            <person name="Putnam N."/>
            <person name="Rash S."/>
            <person name="Saiga H."/>
            <person name="Satake M."/>
            <person name="Terry A."/>
            <person name="Yamada L."/>
            <person name="Wang H.G."/>
            <person name="Awazu S."/>
            <person name="Azumi K."/>
            <person name="Boore J."/>
            <person name="Branno M."/>
            <person name="Chin-Bow S."/>
            <person name="DeSantis R."/>
            <person name="Doyle S."/>
            <person name="Francino P."/>
            <person name="Keys D.N."/>
            <person name="Haga S."/>
            <person name="Hayashi H."/>
            <person name="Hino K."/>
            <person name="Imai K.S."/>
            <person name="Inaba K."/>
            <person name="Kano S."/>
            <person name="Kobayashi K."/>
            <person name="Kobayashi M."/>
            <person name="Lee B.I."/>
            <person name="Makabe K.W."/>
            <person name="Manohar C."/>
            <person name="Matassi G."/>
            <person name="Medina M."/>
            <person name="Mochizuki Y."/>
            <person name="Mount S."/>
            <person name="Morishita T."/>
            <person name="Miura S."/>
            <person name="Nakayama A."/>
            <person name="Nishizaka S."/>
            <person name="Nomoto H."/>
            <person name="Ohta F."/>
            <person name="Oishi K."/>
            <person name="Rigoutsos I."/>
            <person name="Sano M."/>
            <person name="Sasaki A."/>
            <person name="Sasakura Y."/>
            <person name="Shoguchi E."/>
            <person name="Shin-i T."/>
            <person name="Spagnuolo A."/>
            <person name="Stainier D."/>
            <person name="Suzuki M.M."/>
            <person name="Tassy O."/>
            <person name="Takatori N."/>
            <person name="Tokuoka M."/>
            <person name="Yagi K."/>
            <person name="Yoshizaki F."/>
            <person name="Wada S."/>
            <person name="Zhang C."/>
            <person name="Hyatt P.D."/>
            <person name="Larimer F."/>
            <person name="Detter C."/>
            <person name="Doggett N."/>
            <person name="Glavina T."/>
            <person name="Hawkins T."/>
            <person name="Richardson P."/>
            <person name="Lucas S."/>
            <person name="Kohara Y."/>
            <person name="Levine M."/>
            <person name="Satoh N."/>
            <person name="Rokhsar D.S."/>
        </authorList>
    </citation>
    <scope>NUCLEOTIDE SEQUENCE [LARGE SCALE GENOMIC DNA]</scope>
</reference>
<feature type="compositionally biased region" description="Acidic residues" evidence="7">
    <location>
        <begin position="467"/>
        <end position="483"/>
    </location>
</feature>
<dbReference type="Gene3D" id="2.40.160.120">
    <property type="match status" value="1"/>
</dbReference>
<dbReference type="Gene3D" id="3.30.70.3490">
    <property type="match status" value="1"/>
</dbReference>
<sequence length="951" mass="108900">KMEESEVKLLNLSRNGRHLEILELLDAHPNIDINCKGKSKSTYSWTALHLASYFGHTEAVKVLLSRGANPNIRNHTGDTALHKASLTKREEVVHCLLEHSSNPTIANDDRKTPSQVASDIAIKNVLEAAEKVHVLKETEKFLQCLLGFRISRYGSFVNMDTPDEHGNTALHHAAMRDQRTIAIVLLQHGVDPSKRNKQGERACDVTMSSQMKKILDVKPVRQNHNMVQRFEGPLMKKKRFLSPRWHWVVLERGVISYFARRADAAVGSKRRFFKYLTESTVTTREDNNHGFVVRFFDGSFHHLMVNQSNKPLINRQKWVDAIREHAEYSNHFVAADNVVDSDSESDDPIIPIIDIKNIVQTAEVHQKVLQTHVEHLTPLIQNFCFHPGQLMPTHVLGKCHEILGSATDMMKEFQMCLNVMQRQEQIRESKLLDECERNRVLQQSLQALATQHHNLELTIESQAGSASDEDEFYDAISGDSDDEDDVMNFEDVSLVEADEEPKYHAVTRGDYDPTINSDESQSKSETSSLAPVGGHRDRLACPMFSRDEFSIWHILRQCIGKELSKITMPVIFNEPLSFIQRLCEYMEYSCLLERACNAEDSVQRMEYVAAFAVSALASQLDRLGKPFNPLLGETYGYERSDLGFTWVSEQVSHHPPVSAFHATGTKHPFTFHGSVHPKLKFWGKSVEIEPRGWVTLHLKNPDETYTWTNPKCSVHNIVVGKLWIEQHGVMEITNHRTISECYIILHPCWFKNDLNKVEAKIIDISKQTVRILEGDWTKHLYSFSVDAHERFVATATQTNNGTKQKSSRKKTQNSSTSSDDIASFMTSQDDDVMCRCLWEVQERPDWSVEMYNMTRFAMSLNADESKGHAPTDSRLRPDIRALENGDIDGASGEKHRLEEKQRSARKARGKKKAEWTPRWFERRTNDATKSDDWIFNEKYLDSDWSKCPDIF</sequence>
<reference evidence="9" key="2">
    <citation type="journal article" date="2008" name="Genome Biol.">
        <title>Improved genome assembly and evidence-based global gene model set for the chordate Ciona intestinalis: new insight into intron and operon populations.</title>
        <authorList>
            <person name="Satou Y."/>
            <person name="Mineta K."/>
            <person name="Ogasawara M."/>
            <person name="Sasakura Y."/>
            <person name="Shoguchi E."/>
            <person name="Ueno K."/>
            <person name="Yamada L."/>
            <person name="Matsumoto J."/>
            <person name="Wasserscheid J."/>
            <person name="Dewar K."/>
            <person name="Wiley G.B."/>
            <person name="Macmil S.L."/>
            <person name="Roe B.A."/>
            <person name="Zeller R.W."/>
            <person name="Hastings K.E."/>
            <person name="Lemaire P."/>
            <person name="Lindquist E."/>
            <person name="Endo T."/>
            <person name="Hotta K."/>
            <person name="Inaba K."/>
        </authorList>
    </citation>
    <scope>NUCLEOTIDE SEQUENCE [LARGE SCALE GENOMIC DNA]</scope>
    <source>
        <strain evidence="9">wild type</strain>
    </source>
</reference>
<evidence type="ECO:0000256" key="4">
    <source>
        <dbReference type="PROSITE-ProRule" id="PRU00023"/>
    </source>
</evidence>
<dbReference type="Gene3D" id="2.30.29.30">
    <property type="entry name" value="Pleckstrin-homology domain (PH domain)/Phosphotyrosine-binding domain (PTB)"/>
    <property type="match status" value="1"/>
</dbReference>
<dbReference type="SUPFAM" id="SSF50729">
    <property type="entry name" value="PH domain-like"/>
    <property type="match status" value="1"/>
</dbReference>
<feature type="region of interest" description="Disordered" evidence="7">
    <location>
        <begin position="795"/>
        <end position="822"/>
    </location>
</feature>